<dbReference type="Proteomes" id="UP001500866">
    <property type="component" value="Unassembled WGS sequence"/>
</dbReference>
<evidence type="ECO:0000259" key="1">
    <source>
        <dbReference type="PROSITE" id="PS51186"/>
    </source>
</evidence>
<dbReference type="PANTHER" id="PTHR43259">
    <property type="entry name" value="SPT10P"/>
    <property type="match status" value="1"/>
</dbReference>
<dbReference type="RefSeq" id="WP_343810723.1">
    <property type="nucleotide sequence ID" value="NZ_BAAADS010000006.1"/>
</dbReference>
<organism evidence="2 3">
    <name type="scientific">Virgibacillus siamensis</name>
    <dbReference type="NCBI Taxonomy" id="480071"/>
    <lineage>
        <taxon>Bacteria</taxon>
        <taxon>Bacillati</taxon>
        <taxon>Bacillota</taxon>
        <taxon>Bacilli</taxon>
        <taxon>Bacillales</taxon>
        <taxon>Bacillaceae</taxon>
        <taxon>Virgibacillus</taxon>
    </lineage>
</organism>
<dbReference type="InterPro" id="IPR052829">
    <property type="entry name" value="N-acetyltransferase_domain"/>
</dbReference>
<comment type="caution">
    <text evidence="2">The sequence shown here is derived from an EMBL/GenBank/DDBJ whole genome shotgun (WGS) entry which is preliminary data.</text>
</comment>
<evidence type="ECO:0000313" key="2">
    <source>
        <dbReference type="EMBL" id="GAA0595328.1"/>
    </source>
</evidence>
<dbReference type="CDD" id="cd04301">
    <property type="entry name" value="NAT_SF"/>
    <property type="match status" value="1"/>
</dbReference>
<gene>
    <name evidence="2" type="ORF">GCM10009001_09300</name>
</gene>
<dbReference type="InterPro" id="IPR000182">
    <property type="entry name" value="GNAT_dom"/>
</dbReference>
<protein>
    <submittedName>
        <fullName evidence="2">GNAT family N-acetyltransferase</fullName>
    </submittedName>
</protein>
<proteinExistence type="predicted"/>
<name>A0ABP3QVV9_9BACI</name>
<dbReference type="PANTHER" id="PTHR43259:SF1">
    <property type="entry name" value="N-ACETYLTRANSFERASE DOMAIN-CONTAINING PROTEIN"/>
    <property type="match status" value="1"/>
</dbReference>
<dbReference type="Pfam" id="PF00583">
    <property type="entry name" value="Acetyltransf_1"/>
    <property type="match status" value="1"/>
</dbReference>
<dbReference type="SUPFAM" id="SSF55729">
    <property type="entry name" value="Acyl-CoA N-acyltransferases (Nat)"/>
    <property type="match status" value="1"/>
</dbReference>
<dbReference type="InterPro" id="IPR016181">
    <property type="entry name" value="Acyl_CoA_acyltransferase"/>
</dbReference>
<keyword evidence="3" id="KW-1185">Reference proteome</keyword>
<accession>A0ABP3QVV9</accession>
<evidence type="ECO:0000313" key="3">
    <source>
        <dbReference type="Proteomes" id="UP001500866"/>
    </source>
</evidence>
<feature type="domain" description="N-acetyltransferase" evidence="1">
    <location>
        <begin position="3"/>
        <end position="158"/>
    </location>
</feature>
<sequence>MAIEFKPMSEEKFSQYTQQMVVDYAGEHVKAGNWSEDEAVEKAENQLEQMLPDGLETKEHFLFSVYNNDEPIGILWLNVRTTPLGTNAFIYDIRLDDEQQGKGLGKATMQELDKYAERHDIRKISLHVFAHNHRAFELYKKMGYEMTNIQMSKILPAE</sequence>
<dbReference type="EMBL" id="BAAADS010000006">
    <property type="protein sequence ID" value="GAA0595328.1"/>
    <property type="molecule type" value="Genomic_DNA"/>
</dbReference>
<dbReference type="Gene3D" id="3.40.630.30">
    <property type="match status" value="1"/>
</dbReference>
<reference evidence="3" key="1">
    <citation type="journal article" date="2019" name="Int. J. Syst. Evol. Microbiol.">
        <title>The Global Catalogue of Microorganisms (GCM) 10K type strain sequencing project: providing services to taxonomists for standard genome sequencing and annotation.</title>
        <authorList>
            <consortium name="The Broad Institute Genomics Platform"/>
            <consortium name="The Broad Institute Genome Sequencing Center for Infectious Disease"/>
            <person name="Wu L."/>
            <person name="Ma J."/>
        </authorList>
    </citation>
    <scope>NUCLEOTIDE SEQUENCE [LARGE SCALE GENOMIC DNA]</scope>
    <source>
        <strain evidence="3">JCM 15395</strain>
    </source>
</reference>
<dbReference type="PROSITE" id="PS51186">
    <property type="entry name" value="GNAT"/>
    <property type="match status" value="1"/>
</dbReference>